<dbReference type="InterPro" id="IPR003611">
    <property type="entry name" value="NUMOD3"/>
</dbReference>
<feature type="domain" description="GIY-YIG" evidence="7">
    <location>
        <begin position="19"/>
        <end position="109"/>
    </location>
</feature>
<evidence type="ECO:0000259" key="7">
    <source>
        <dbReference type="SMART" id="SM00465"/>
    </source>
</evidence>
<dbReference type="SMART" id="SM00465">
    <property type="entry name" value="GIYc"/>
    <property type="match status" value="1"/>
</dbReference>
<sequence length="239" mass="27213">MTIVKNNDILLNIGGGYMYGIIYMAKNIVNNKVYIGKTTRTLEIRKIEHISRANTNHNQLFYNAIRKHGVDNFKWSIVDYATNREELDIKEQYWIKHYNSFVHNGIRKGYNTTAGGDGTGGGIEHPLYGVRGEDNHNYGRKLSEEQKHKISEGVKKSGKSKGEKNYMFGKTYENHPRAIAIVQLSLEGEFIAEYSTIKEGAESLNNGSKSAIVKCCKGKGKTHKGFRWMYKHEWSDLNG</sequence>
<keyword evidence="3" id="KW-0540">Nuclease</keyword>
<dbReference type="NCBIfam" id="TIGR01453">
    <property type="entry name" value="grpIintron_endo"/>
    <property type="match status" value="1"/>
</dbReference>
<evidence type="ECO:0000256" key="2">
    <source>
        <dbReference type="ARBA" id="ARBA00010045"/>
    </source>
</evidence>
<protein>
    <submittedName>
        <fullName evidence="8">GIY-YIG endonuclease</fullName>
    </submittedName>
</protein>
<dbReference type="InterPro" id="IPR000305">
    <property type="entry name" value="GIY-YIG_endonuc"/>
</dbReference>
<dbReference type="GO" id="GO:0003677">
    <property type="term" value="F:DNA binding"/>
    <property type="evidence" value="ECO:0007669"/>
    <property type="project" value="InterPro"/>
</dbReference>
<dbReference type="EMBL" id="OK499992">
    <property type="protein sequence ID" value="UGO50960.1"/>
    <property type="molecule type" value="Genomic_DNA"/>
</dbReference>
<accession>A0AAE8YUE4</accession>
<gene>
    <name evidence="8" type="ORF">NATE_107</name>
</gene>
<dbReference type="Gene3D" id="1.10.10.10">
    <property type="entry name" value="Winged helix-like DNA-binding domain superfamily/Winged helix DNA-binding domain"/>
    <property type="match status" value="1"/>
</dbReference>
<keyword evidence="6" id="KW-0460">Magnesium</keyword>
<dbReference type="Proteomes" id="UP000827544">
    <property type="component" value="Segment"/>
</dbReference>
<evidence type="ECO:0000313" key="8">
    <source>
        <dbReference type="EMBL" id="UGO50960.1"/>
    </source>
</evidence>
<evidence type="ECO:0000313" key="9">
    <source>
        <dbReference type="Proteomes" id="UP000827544"/>
    </source>
</evidence>
<name>A0AAE8YUE4_9CAUD</name>
<organism evidence="8 9">
    <name type="scientific">Bacillus phage vB_BanS_Nate</name>
    <dbReference type="NCBI Taxonomy" id="2894788"/>
    <lineage>
        <taxon>Viruses</taxon>
        <taxon>Duplodnaviria</taxon>
        <taxon>Heunggongvirae</taxon>
        <taxon>Uroviricota</taxon>
        <taxon>Caudoviricetes</taxon>
        <taxon>Joanripponvirinae</taxon>
        <taxon>Natevirus</taxon>
        <taxon>Natevirus nate</taxon>
    </lineage>
</organism>
<dbReference type="Pfam" id="PF01541">
    <property type="entry name" value="GIY-YIG"/>
    <property type="match status" value="1"/>
</dbReference>
<dbReference type="SUPFAM" id="SSF64496">
    <property type="entry name" value="DNA-binding domain of intron-encoded endonucleases"/>
    <property type="match status" value="1"/>
</dbReference>
<keyword evidence="5" id="KW-0378">Hydrolase</keyword>
<evidence type="ECO:0000256" key="6">
    <source>
        <dbReference type="ARBA" id="ARBA00022842"/>
    </source>
</evidence>
<proteinExistence type="predicted"/>
<dbReference type="Pfam" id="PF07460">
    <property type="entry name" value="NUMOD3"/>
    <property type="match status" value="2"/>
</dbReference>
<dbReference type="SUPFAM" id="SSF82771">
    <property type="entry name" value="GIY-YIG endonuclease"/>
    <property type="match status" value="1"/>
</dbReference>
<dbReference type="InterPro" id="IPR006350">
    <property type="entry name" value="Intron_endoG1"/>
</dbReference>
<dbReference type="GO" id="GO:0004519">
    <property type="term" value="F:endonuclease activity"/>
    <property type="evidence" value="ECO:0007669"/>
    <property type="project" value="UniProtKB-KW"/>
</dbReference>
<dbReference type="GO" id="GO:0016787">
    <property type="term" value="F:hydrolase activity"/>
    <property type="evidence" value="ECO:0007669"/>
    <property type="project" value="UniProtKB-KW"/>
</dbReference>
<evidence type="ECO:0000256" key="4">
    <source>
        <dbReference type="ARBA" id="ARBA00022759"/>
    </source>
</evidence>
<evidence type="ECO:0000256" key="1">
    <source>
        <dbReference type="ARBA" id="ARBA00001946"/>
    </source>
</evidence>
<dbReference type="SMART" id="SM00497">
    <property type="entry name" value="IENR1"/>
    <property type="match status" value="1"/>
</dbReference>
<comment type="cofactor">
    <cofactor evidence="1">
        <name>Mg(2+)</name>
        <dbReference type="ChEBI" id="CHEBI:18420"/>
    </cofactor>
</comment>
<evidence type="ECO:0000256" key="3">
    <source>
        <dbReference type="ARBA" id="ARBA00022722"/>
    </source>
</evidence>
<keyword evidence="9" id="KW-1185">Reference proteome</keyword>
<dbReference type="InterPro" id="IPR036388">
    <property type="entry name" value="WH-like_DNA-bd_sf"/>
</dbReference>
<keyword evidence="4 8" id="KW-0255">Endonuclease</keyword>
<evidence type="ECO:0000256" key="5">
    <source>
        <dbReference type="ARBA" id="ARBA00022801"/>
    </source>
</evidence>
<dbReference type="CDD" id="cd10443">
    <property type="entry name" value="GIY-YIG_HE_Tlr8p_PBC-V_like"/>
    <property type="match status" value="1"/>
</dbReference>
<dbReference type="InterPro" id="IPR035901">
    <property type="entry name" value="GIY-YIG_endonuc_sf"/>
</dbReference>
<reference evidence="8" key="1">
    <citation type="submission" date="2021-10" db="EMBL/GenBank/DDBJ databases">
        <authorList>
            <person name="Lavering E.D."/>
            <person name="James R."/>
            <person name="Fairholm J.D."/>
            <person name="Ogilvie B.H."/>
            <person name="Thurgood T.L."/>
            <person name="Robison R.A."/>
            <person name="Grose J.H."/>
        </authorList>
    </citation>
    <scope>NUCLEOTIDE SEQUENCE</scope>
</reference>
<dbReference type="InterPro" id="IPR003647">
    <property type="entry name" value="Intron_nuc_1_rpt"/>
</dbReference>
<comment type="similarity">
    <text evidence="2">To endonucleases of group I introns of fungi and phage.</text>
</comment>
<dbReference type="Gene3D" id="3.40.1440.10">
    <property type="entry name" value="GIY-YIG endonuclease"/>
    <property type="match status" value="1"/>
</dbReference>